<protein>
    <recommendedName>
        <fullName evidence="1">protein acetyllysine N-acetyltransferase</fullName>
        <ecNumber evidence="1">2.3.1.286</ecNumber>
    </recommendedName>
</protein>
<reference evidence="7 8" key="1">
    <citation type="submission" date="2017-05" db="EMBL/GenBank/DDBJ databases">
        <title>Streptomyces alboflavus Genome sequencing and assembly.</title>
        <authorList>
            <person name="Wang Y."/>
            <person name="Du B."/>
            <person name="Ding Y."/>
            <person name="Liu H."/>
            <person name="Hou Q."/>
            <person name="Liu K."/>
            <person name="Wang C."/>
            <person name="Yao L."/>
        </authorList>
    </citation>
    <scope>NUCLEOTIDE SEQUENCE [LARGE SCALE GENOMIC DNA]</scope>
    <source>
        <strain evidence="7 8">MDJK44</strain>
    </source>
</reference>
<dbReference type="STRING" id="67267.GCA_000716675_00524"/>
<dbReference type="InterPro" id="IPR003000">
    <property type="entry name" value="Sirtuin"/>
</dbReference>
<proteinExistence type="predicted"/>
<dbReference type="KEGG" id="salf:SMD44_08578"/>
<dbReference type="GO" id="GO:0017136">
    <property type="term" value="F:histone deacetylase activity, NAD-dependent"/>
    <property type="evidence" value="ECO:0007669"/>
    <property type="project" value="TreeGrafter"/>
</dbReference>
<keyword evidence="3" id="KW-0520">NAD</keyword>
<dbReference type="InterPro" id="IPR026590">
    <property type="entry name" value="Ssirtuin_cat_dom"/>
</dbReference>
<dbReference type="InterPro" id="IPR029035">
    <property type="entry name" value="DHS-like_NAD/FAD-binding_dom"/>
</dbReference>
<feature type="region of interest" description="Disordered" evidence="5">
    <location>
        <begin position="85"/>
        <end position="120"/>
    </location>
</feature>
<evidence type="ECO:0000256" key="1">
    <source>
        <dbReference type="ARBA" id="ARBA00012928"/>
    </source>
</evidence>
<dbReference type="PANTHER" id="PTHR11085:SF4">
    <property type="entry name" value="NAD-DEPENDENT PROTEIN DEACYLASE"/>
    <property type="match status" value="1"/>
</dbReference>
<sequence length="120" mass="13444">MTYEYYMGDPEIRRRSWQMRRANRTLHAEPNVAHHAVTALERSGVPVRVITQNVDGLHQLAGMPDRKVLELHGTARTVMCTACGARAPDDGRAGPRRGGRERSAVPGVRRHPQVRDGDVR</sequence>
<gene>
    <name evidence="7" type="primary">npdA</name>
    <name evidence="7" type="ORF">SMD44_08578</name>
</gene>
<dbReference type="Gene3D" id="3.40.50.1220">
    <property type="entry name" value="TPP-binding domain"/>
    <property type="match status" value="1"/>
</dbReference>
<dbReference type="AlphaFoldDB" id="A0A1Z1WRK6"/>
<accession>A0A1Z1WRK6</accession>
<dbReference type="InterPro" id="IPR050134">
    <property type="entry name" value="NAD-dep_sirtuin_deacylases"/>
</dbReference>
<dbReference type="EC" id="2.3.1.286" evidence="1"/>
<feature type="compositionally biased region" description="Basic and acidic residues" evidence="5">
    <location>
        <begin position="87"/>
        <end position="103"/>
    </location>
</feature>
<evidence type="ECO:0000256" key="2">
    <source>
        <dbReference type="ARBA" id="ARBA00022679"/>
    </source>
</evidence>
<dbReference type="PROSITE" id="PS50305">
    <property type="entry name" value="SIRTUIN"/>
    <property type="match status" value="1"/>
</dbReference>
<dbReference type="eggNOG" id="COG0846">
    <property type="taxonomic scope" value="Bacteria"/>
</dbReference>
<name>A0A1Z1WRK6_9ACTN</name>
<organism evidence="7 8">
    <name type="scientific">Streptomyces alboflavus</name>
    <dbReference type="NCBI Taxonomy" id="67267"/>
    <lineage>
        <taxon>Bacteria</taxon>
        <taxon>Bacillati</taxon>
        <taxon>Actinomycetota</taxon>
        <taxon>Actinomycetes</taxon>
        <taxon>Kitasatosporales</taxon>
        <taxon>Streptomycetaceae</taxon>
        <taxon>Streptomyces</taxon>
    </lineage>
</organism>
<dbReference type="EMBL" id="CP021748">
    <property type="protein sequence ID" value="ARX89091.1"/>
    <property type="molecule type" value="Genomic_DNA"/>
</dbReference>
<keyword evidence="8" id="KW-1185">Reference proteome</keyword>
<feature type="domain" description="Deacetylase sirtuin-type" evidence="6">
    <location>
        <begin position="1"/>
        <end position="120"/>
    </location>
</feature>
<keyword evidence="2" id="KW-0808">Transferase</keyword>
<evidence type="ECO:0000256" key="4">
    <source>
        <dbReference type="PROSITE-ProRule" id="PRU00236"/>
    </source>
</evidence>
<evidence type="ECO:0000256" key="5">
    <source>
        <dbReference type="SAM" id="MobiDB-lite"/>
    </source>
</evidence>
<evidence type="ECO:0000313" key="7">
    <source>
        <dbReference type="EMBL" id="ARX89091.1"/>
    </source>
</evidence>
<evidence type="ECO:0000313" key="8">
    <source>
        <dbReference type="Proteomes" id="UP000195880"/>
    </source>
</evidence>
<dbReference type="GO" id="GO:0070403">
    <property type="term" value="F:NAD+ binding"/>
    <property type="evidence" value="ECO:0007669"/>
    <property type="project" value="InterPro"/>
</dbReference>
<dbReference type="PANTHER" id="PTHR11085">
    <property type="entry name" value="NAD-DEPENDENT PROTEIN DEACYLASE SIRTUIN-5, MITOCHONDRIAL-RELATED"/>
    <property type="match status" value="1"/>
</dbReference>
<comment type="caution">
    <text evidence="4">Lacks conserved residue(s) required for the propagation of feature annotation.</text>
</comment>
<dbReference type="Proteomes" id="UP000195880">
    <property type="component" value="Chromosome"/>
</dbReference>
<evidence type="ECO:0000259" key="6">
    <source>
        <dbReference type="PROSITE" id="PS50305"/>
    </source>
</evidence>
<dbReference type="Pfam" id="PF02146">
    <property type="entry name" value="SIR2"/>
    <property type="match status" value="1"/>
</dbReference>
<dbReference type="SUPFAM" id="SSF52467">
    <property type="entry name" value="DHS-like NAD/FAD-binding domain"/>
    <property type="match status" value="1"/>
</dbReference>
<evidence type="ECO:0000256" key="3">
    <source>
        <dbReference type="ARBA" id="ARBA00023027"/>
    </source>
</evidence>